<dbReference type="Pfam" id="PF13649">
    <property type="entry name" value="Methyltransf_25"/>
    <property type="match status" value="1"/>
</dbReference>
<keyword evidence="3" id="KW-1185">Reference proteome</keyword>
<dbReference type="RefSeq" id="WP_002464652.1">
    <property type="nucleotide sequence ID" value="NZ_AEUN01000483.1"/>
</dbReference>
<evidence type="ECO:0000313" key="3">
    <source>
        <dbReference type="Proteomes" id="UP000005413"/>
    </source>
</evidence>
<proteinExistence type="predicted"/>
<evidence type="ECO:0000259" key="1">
    <source>
        <dbReference type="Pfam" id="PF13649"/>
    </source>
</evidence>
<dbReference type="Proteomes" id="UP000005413">
    <property type="component" value="Unassembled WGS sequence"/>
</dbReference>
<dbReference type="AlphaFoldDB" id="G5JKF0"/>
<gene>
    <name evidence="2" type="ORF">SS7213T_09809</name>
</gene>
<organism evidence="2 3">
    <name type="scientific">Staphylococcus simiae CCM 7213 = CCUG 51256</name>
    <dbReference type="NCBI Taxonomy" id="911238"/>
    <lineage>
        <taxon>Bacteria</taxon>
        <taxon>Bacillati</taxon>
        <taxon>Bacillota</taxon>
        <taxon>Bacilli</taxon>
        <taxon>Bacillales</taxon>
        <taxon>Staphylococcaceae</taxon>
        <taxon>Staphylococcus</taxon>
    </lineage>
</organism>
<sequence>MSKSIFSSQFWENQWRNDPNTSLKKMKRAGLGSYDSPGFEKWAINYDRQSFSKDGKARTERIIKWIEQQIPSFNHMTILDVGAASGVFSVPFAQRGASVTAVEPSPLLSELLIKNATTYDVDVNVMTAAFENKTATEIGHHDFVFASMCPAVTDWEAVQKALKIANKYVYVSLMAGPKENKLVDELIEQFNLQSVPTTADMYYLLQLLYVNNYTYQTLIERHTKTTDMTLTDVMNQLPTWFTDFDIAVSTAMLNDIQHYLQDKYGTTIPVTTGGKFGKVLIHAKEGDHHD</sequence>
<reference evidence="2 3" key="1">
    <citation type="journal article" date="2012" name="BMC Genomics">
        <title>Comparative genomic analysis of the genus Staphylococcus including Staphylococcus aureus and its newly described sister species Staphylococcus simiae.</title>
        <authorList>
            <person name="Suzuki H."/>
            <person name="Lefebure T."/>
            <person name="Pavinski Bitar P."/>
            <person name="Stanhope M.J."/>
        </authorList>
    </citation>
    <scope>NUCLEOTIDE SEQUENCE [LARGE SCALE GENOMIC DNA]</scope>
    <source>
        <strain evidence="2 3">CCM 7213</strain>
    </source>
</reference>
<dbReference type="PATRIC" id="fig|911238.3.peg.1712"/>
<dbReference type="EMBL" id="AEUN01000483">
    <property type="protein sequence ID" value="EHJ07321.1"/>
    <property type="molecule type" value="Genomic_DNA"/>
</dbReference>
<name>G5JKF0_9STAP</name>
<evidence type="ECO:0000313" key="2">
    <source>
        <dbReference type="EMBL" id="EHJ07321.1"/>
    </source>
</evidence>
<comment type="caution">
    <text evidence="2">The sequence shown here is derived from an EMBL/GenBank/DDBJ whole genome shotgun (WGS) entry which is preliminary data.</text>
</comment>
<dbReference type="SUPFAM" id="SSF53335">
    <property type="entry name" value="S-adenosyl-L-methionine-dependent methyltransferases"/>
    <property type="match status" value="1"/>
</dbReference>
<accession>G5JKF0</accession>
<feature type="domain" description="Methyltransferase" evidence="1">
    <location>
        <begin position="78"/>
        <end position="163"/>
    </location>
</feature>
<dbReference type="InterPro" id="IPR041698">
    <property type="entry name" value="Methyltransf_25"/>
</dbReference>
<dbReference type="InterPro" id="IPR029063">
    <property type="entry name" value="SAM-dependent_MTases_sf"/>
</dbReference>
<dbReference type="CDD" id="cd02440">
    <property type="entry name" value="AdoMet_MTases"/>
    <property type="match status" value="1"/>
</dbReference>
<dbReference type="Gene3D" id="3.40.50.150">
    <property type="entry name" value="Vaccinia Virus protein VP39"/>
    <property type="match status" value="1"/>
</dbReference>
<protein>
    <recommendedName>
        <fullName evidence="1">Methyltransferase domain-containing protein</fullName>
    </recommendedName>
</protein>